<dbReference type="SMART" id="SM00849">
    <property type="entry name" value="Lactamase_B"/>
    <property type="match status" value="1"/>
</dbReference>
<protein>
    <submittedName>
        <fullName evidence="2">Ribonuclease BN (tRNA processing enzyme)</fullName>
    </submittedName>
</protein>
<dbReference type="OrthoDB" id="9800940at2"/>
<dbReference type="AlphaFoldDB" id="A0A543CNP6"/>
<dbReference type="PANTHER" id="PTHR46018">
    <property type="entry name" value="ZINC PHOSPHODIESTERASE ELAC PROTEIN 1"/>
    <property type="match status" value="1"/>
</dbReference>
<dbReference type="SUPFAM" id="SSF56281">
    <property type="entry name" value="Metallo-hydrolase/oxidoreductase"/>
    <property type="match status" value="1"/>
</dbReference>
<sequence length="249" mass="26300">MRITVIGCSGSFPGPDSPASCYLVQSGGFSLLLDLGSGALGALQRHIGLYDIDAILFTHLHADHCLDLCGYWVARRYAPDGLKPRIPVYGPTGVAARMARAYDLDPEPGMSEAFDFRTLAPGTFELGPFTVTAASMDHPVEAYGFRVEQGGVAFAYSGDTGACDALVDLADGVDLLLAEASLLERPGLPGGLHLTARQAGEHAARADAKRLVLTHLVPWNDNGHSLAEAKASGYRGQIELACQGAVYDL</sequence>
<proteinExistence type="predicted"/>
<dbReference type="Pfam" id="PF12706">
    <property type="entry name" value="Lactamase_B_2"/>
    <property type="match status" value="1"/>
</dbReference>
<dbReference type="EMBL" id="VFOZ01000001">
    <property type="protein sequence ID" value="TQL98719.1"/>
    <property type="molecule type" value="Genomic_DNA"/>
</dbReference>
<evidence type="ECO:0000313" key="3">
    <source>
        <dbReference type="Proteomes" id="UP000316096"/>
    </source>
</evidence>
<dbReference type="InterPro" id="IPR036866">
    <property type="entry name" value="RibonucZ/Hydroxyglut_hydro"/>
</dbReference>
<name>A0A543CNP6_9ACTN</name>
<dbReference type="Proteomes" id="UP000316096">
    <property type="component" value="Unassembled WGS sequence"/>
</dbReference>
<reference evidence="2 3" key="1">
    <citation type="submission" date="2019-06" db="EMBL/GenBank/DDBJ databases">
        <title>Sequencing the genomes of 1000 actinobacteria strains.</title>
        <authorList>
            <person name="Klenk H.-P."/>
        </authorList>
    </citation>
    <scope>NUCLEOTIDE SEQUENCE [LARGE SCALE GENOMIC DNA]</scope>
    <source>
        <strain evidence="2 3">DSM 102200</strain>
    </source>
</reference>
<dbReference type="PANTHER" id="PTHR46018:SF4">
    <property type="entry name" value="METALLO-HYDROLASE YHFI-RELATED"/>
    <property type="match status" value="1"/>
</dbReference>
<gene>
    <name evidence="2" type="ORF">FB559_4348</name>
</gene>
<dbReference type="CDD" id="cd07716">
    <property type="entry name" value="RNaseZ_short-form-like_MBL-fold"/>
    <property type="match status" value="1"/>
</dbReference>
<evidence type="ECO:0000313" key="2">
    <source>
        <dbReference type="EMBL" id="TQL98719.1"/>
    </source>
</evidence>
<keyword evidence="3" id="KW-1185">Reference proteome</keyword>
<feature type="domain" description="Metallo-beta-lactamase" evidence="1">
    <location>
        <begin position="18"/>
        <end position="215"/>
    </location>
</feature>
<dbReference type="RefSeq" id="WP_141957285.1">
    <property type="nucleotide sequence ID" value="NZ_VFOZ01000001.1"/>
</dbReference>
<accession>A0A543CNP6</accession>
<dbReference type="GO" id="GO:0042781">
    <property type="term" value="F:3'-tRNA processing endoribonuclease activity"/>
    <property type="evidence" value="ECO:0007669"/>
    <property type="project" value="TreeGrafter"/>
</dbReference>
<dbReference type="InterPro" id="IPR001279">
    <property type="entry name" value="Metallo-B-lactamas"/>
</dbReference>
<organism evidence="2 3">
    <name type="scientific">Actinoallomurus bryophytorum</name>
    <dbReference type="NCBI Taxonomy" id="1490222"/>
    <lineage>
        <taxon>Bacteria</taxon>
        <taxon>Bacillati</taxon>
        <taxon>Actinomycetota</taxon>
        <taxon>Actinomycetes</taxon>
        <taxon>Streptosporangiales</taxon>
        <taxon>Thermomonosporaceae</taxon>
        <taxon>Actinoallomurus</taxon>
    </lineage>
</organism>
<comment type="caution">
    <text evidence="2">The sequence shown here is derived from an EMBL/GenBank/DDBJ whole genome shotgun (WGS) entry which is preliminary data.</text>
</comment>
<dbReference type="Gene3D" id="3.60.15.10">
    <property type="entry name" value="Ribonuclease Z/Hydroxyacylglutathione hydrolase-like"/>
    <property type="match status" value="1"/>
</dbReference>
<evidence type="ECO:0000259" key="1">
    <source>
        <dbReference type="SMART" id="SM00849"/>
    </source>
</evidence>